<name>A0A328AF94_9CAUL</name>
<comment type="caution">
    <text evidence="1">The sequence shown here is derived from an EMBL/GenBank/DDBJ whole genome shotgun (WGS) entry which is preliminary data.</text>
</comment>
<accession>A0A328AF94</accession>
<evidence type="ECO:0000313" key="1">
    <source>
        <dbReference type="EMBL" id="RAK53543.1"/>
    </source>
</evidence>
<dbReference type="AlphaFoldDB" id="A0A328AF94"/>
<protein>
    <submittedName>
        <fullName evidence="1">Uncharacterized protein</fullName>
    </submittedName>
</protein>
<sequence>MTDAAKMAPPAFRRARYAVERTEEGMSVVDIWTGHTVVLGRAPQMGLTAAKAEKLVWKLNFAAGDRNIRQ</sequence>
<dbReference type="EMBL" id="QFYQ01000001">
    <property type="protein sequence ID" value="RAK53543.1"/>
    <property type="molecule type" value="Genomic_DNA"/>
</dbReference>
<keyword evidence="2" id="KW-1185">Reference proteome</keyword>
<evidence type="ECO:0000313" key="2">
    <source>
        <dbReference type="Proteomes" id="UP000249254"/>
    </source>
</evidence>
<gene>
    <name evidence="1" type="ORF">DJ017_02870</name>
</gene>
<proteinExistence type="predicted"/>
<organism evidence="1 2">
    <name type="scientific">Phenylobacterium soli</name>
    <dbReference type="NCBI Taxonomy" id="2170551"/>
    <lineage>
        <taxon>Bacteria</taxon>
        <taxon>Pseudomonadati</taxon>
        <taxon>Pseudomonadota</taxon>
        <taxon>Alphaproteobacteria</taxon>
        <taxon>Caulobacterales</taxon>
        <taxon>Caulobacteraceae</taxon>
        <taxon>Phenylobacterium</taxon>
    </lineage>
</organism>
<dbReference type="Proteomes" id="UP000249254">
    <property type="component" value="Unassembled WGS sequence"/>
</dbReference>
<reference evidence="2" key="1">
    <citation type="submission" date="2018-05" db="EMBL/GenBank/DDBJ databases">
        <authorList>
            <person name="Li X."/>
        </authorList>
    </citation>
    <scope>NUCLEOTIDE SEQUENCE [LARGE SCALE GENOMIC DNA]</scope>
    <source>
        <strain evidence="2">LX32</strain>
    </source>
</reference>